<dbReference type="EMBL" id="CP114588">
    <property type="protein sequence ID" value="WBA07969.1"/>
    <property type="molecule type" value="Genomic_DNA"/>
</dbReference>
<dbReference type="InterPro" id="IPR000700">
    <property type="entry name" value="PAS-assoc_C"/>
</dbReference>
<dbReference type="SMART" id="SM00091">
    <property type="entry name" value="PAS"/>
    <property type="match status" value="2"/>
</dbReference>
<dbReference type="InterPro" id="IPR035965">
    <property type="entry name" value="PAS-like_dom_sf"/>
</dbReference>
<dbReference type="Pfam" id="PF00990">
    <property type="entry name" value="GGDEF"/>
    <property type="match status" value="1"/>
</dbReference>
<dbReference type="PROSITE" id="PS50839">
    <property type="entry name" value="CHASE"/>
    <property type="match status" value="1"/>
</dbReference>
<feature type="domain" description="PAS" evidence="2">
    <location>
        <begin position="430"/>
        <end position="495"/>
    </location>
</feature>
<dbReference type="Pfam" id="PF13426">
    <property type="entry name" value="PAS_9"/>
    <property type="match status" value="2"/>
</dbReference>
<dbReference type="SMART" id="SM00267">
    <property type="entry name" value="GGDEF"/>
    <property type="match status" value="1"/>
</dbReference>
<dbReference type="Pfam" id="PF00563">
    <property type="entry name" value="EAL"/>
    <property type="match status" value="1"/>
</dbReference>
<dbReference type="PROSITE" id="PS50887">
    <property type="entry name" value="GGDEF"/>
    <property type="match status" value="1"/>
</dbReference>
<dbReference type="Gene3D" id="3.30.450.20">
    <property type="entry name" value="PAS domain"/>
    <property type="match status" value="2"/>
</dbReference>
<dbReference type="SMART" id="SM00086">
    <property type="entry name" value="PAC"/>
    <property type="match status" value="2"/>
</dbReference>
<dbReference type="SUPFAM" id="SSF55785">
    <property type="entry name" value="PYP-like sensor domain (PAS domain)"/>
    <property type="match status" value="2"/>
</dbReference>
<proteinExistence type="predicted"/>
<evidence type="ECO:0000256" key="1">
    <source>
        <dbReference type="SAM" id="Phobius"/>
    </source>
</evidence>
<dbReference type="SMART" id="SM01079">
    <property type="entry name" value="CHASE"/>
    <property type="match status" value="1"/>
</dbReference>
<evidence type="ECO:0000259" key="4">
    <source>
        <dbReference type="PROSITE" id="PS50839"/>
    </source>
</evidence>
<evidence type="ECO:0000259" key="2">
    <source>
        <dbReference type="PROSITE" id="PS50112"/>
    </source>
</evidence>
<feature type="domain" description="CHASE" evidence="4">
    <location>
        <begin position="118"/>
        <end position="205"/>
    </location>
</feature>
<evidence type="ECO:0000259" key="6">
    <source>
        <dbReference type="PROSITE" id="PS50887"/>
    </source>
</evidence>
<dbReference type="Gene3D" id="3.20.20.450">
    <property type="entry name" value="EAL domain"/>
    <property type="match status" value="1"/>
</dbReference>
<keyword evidence="1" id="KW-0812">Transmembrane</keyword>
<feature type="domain" description="EAL" evidence="5">
    <location>
        <begin position="724"/>
        <end position="980"/>
    </location>
</feature>
<dbReference type="InterPro" id="IPR052155">
    <property type="entry name" value="Biofilm_reg_signaling"/>
</dbReference>
<feature type="transmembrane region" description="Helical" evidence="1">
    <location>
        <begin position="21"/>
        <end position="44"/>
    </location>
</feature>
<dbReference type="GO" id="GO:0003824">
    <property type="term" value="F:catalytic activity"/>
    <property type="evidence" value="ECO:0007669"/>
    <property type="project" value="UniProtKB-ARBA"/>
</dbReference>
<dbReference type="InterPro" id="IPR029787">
    <property type="entry name" value="Nucleotide_cyclase"/>
</dbReference>
<dbReference type="PROSITE" id="PS50883">
    <property type="entry name" value="EAL"/>
    <property type="match status" value="1"/>
</dbReference>
<dbReference type="InterPro" id="IPR000160">
    <property type="entry name" value="GGDEF_dom"/>
</dbReference>
<keyword evidence="1" id="KW-0472">Membrane</keyword>
<feature type="domain" description="PAC" evidence="3">
    <location>
        <begin position="497"/>
        <end position="549"/>
    </location>
</feature>
<dbReference type="SUPFAM" id="SSF55073">
    <property type="entry name" value="Nucleotide cyclase"/>
    <property type="match status" value="1"/>
</dbReference>
<dbReference type="InterPro" id="IPR000014">
    <property type="entry name" value="PAS"/>
</dbReference>
<dbReference type="CDD" id="cd00130">
    <property type="entry name" value="PAS"/>
    <property type="match status" value="2"/>
</dbReference>
<dbReference type="NCBIfam" id="TIGR00229">
    <property type="entry name" value="sensory_box"/>
    <property type="match status" value="2"/>
</dbReference>
<dbReference type="AlphaFoldDB" id="A0AA47LQQ5"/>
<dbReference type="SUPFAM" id="SSF141868">
    <property type="entry name" value="EAL domain-like"/>
    <property type="match status" value="1"/>
</dbReference>
<dbReference type="CDD" id="cd01948">
    <property type="entry name" value="EAL"/>
    <property type="match status" value="1"/>
</dbReference>
<dbReference type="Pfam" id="PF03924">
    <property type="entry name" value="CHASE"/>
    <property type="match status" value="1"/>
</dbReference>
<feature type="domain" description="GGDEF" evidence="6">
    <location>
        <begin position="581"/>
        <end position="715"/>
    </location>
</feature>
<evidence type="ECO:0000259" key="3">
    <source>
        <dbReference type="PROSITE" id="PS50113"/>
    </source>
</evidence>
<dbReference type="InterPro" id="IPR001610">
    <property type="entry name" value="PAC"/>
</dbReference>
<reference evidence="7" key="1">
    <citation type="submission" date="2022-09" db="EMBL/GenBank/DDBJ databases">
        <authorList>
            <person name="Li Z.-J."/>
        </authorList>
    </citation>
    <scope>NUCLEOTIDE SEQUENCE</scope>
    <source>
        <strain evidence="7">TGB11</strain>
    </source>
</reference>
<dbReference type="RefSeq" id="WP_269578528.1">
    <property type="nucleotide sequence ID" value="NZ_CP114588.1"/>
</dbReference>
<gene>
    <name evidence="7" type="ORF">N8M53_09030</name>
</gene>
<dbReference type="SMART" id="SM00052">
    <property type="entry name" value="EAL"/>
    <property type="match status" value="1"/>
</dbReference>
<dbReference type="InterPro" id="IPR043128">
    <property type="entry name" value="Rev_trsase/Diguanyl_cyclase"/>
</dbReference>
<dbReference type="PROSITE" id="PS50113">
    <property type="entry name" value="PAC"/>
    <property type="match status" value="1"/>
</dbReference>
<dbReference type="CDD" id="cd01949">
    <property type="entry name" value="GGDEF"/>
    <property type="match status" value="1"/>
</dbReference>
<dbReference type="NCBIfam" id="TIGR00254">
    <property type="entry name" value="GGDEF"/>
    <property type="match status" value="1"/>
</dbReference>
<dbReference type="InterPro" id="IPR035919">
    <property type="entry name" value="EAL_sf"/>
</dbReference>
<dbReference type="PANTHER" id="PTHR44757">
    <property type="entry name" value="DIGUANYLATE CYCLASE DGCP"/>
    <property type="match status" value="1"/>
</dbReference>
<name>A0AA47LQQ5_9GAMM</name>
<sequence length="981" mass="109297">MQQAVPSALDKVARRSARVGFVYNVLISILVFAFSVASVEFWLYQQAHDQEVKEVQRALLAYRSRIELKVTQNLDLSHGLATYISLNPDLDQKDFSRFAGQLRGKTPYILNFGAARNWVISHVYPNTLESSLLGTHYHDIPEQLESVRAAYASRQPVISGPVELIQGGTALIARQSVVNQNTGLPWGVLSTVLDIDSLFSASFKQGENYPVRAVLQEKRESEQLFTTVYGDTSVLSQSPETVTVNLPSGDWRLLGVPQSGWKGLHPHPTVWVVGTIILLFWLGGLYGRYNAGRSFAQSIGRVVDDSYRFRSIFKRHDAVMMLLDAKTGDILDANDSAQQFYGYDHASLTSMRISDINTQTDNTLKESLSQAQQRAKNCFIFSHRLKSGEVRQVEVHSSPITIGHAKLLFSVIHDVSERLEVERKLMLNAKIFEQSSEGVLITDAEGKIVAVNGGFSAITGYQESEVIGATPAILNSGRHDKSFFTEMWQQIVDHGRWKGEIWNRRKDGVVYPQLLSISVVKDEADNVVNYIGVFSDITKLKDSEKKLIDLAHYDSLTGLPNRLLLTSRVRQAMSMQSVQRNQIALMFLDLDQFKFVNDSHGHAVGDELLKLVSERLHGLLAEGDTLARLGGDEFVILRLIHTDNAACIRLSEDVIHAMNRLFVLDGGIDAQIGVSIGIAQYPDDTSSTEELLTFADSAMYHAKKSGRNTYAFYDDALTIDANHKLRLAVELRQCVQNEELALFYQPQVDLVTGQIVGVEALLRWHHPERGLLSPIHFIEVAEERSIIHDITRWVVETGCRQLKAWHDAGAQISMAVNISPRNLADVTFTQVVAEALEQTGADPRFLELEITENTLIENQANALRVLEQLREKGVGIAIDDFGTGYSSMAYLKRYPISKLKIDRHFIKDIQSQSPDEEEVAIVSAMIAMADSLGIGVVAEGIETLHQQAILHELGCTFGQGYLYRRPAPAADIAELLGVESD</sequence>
<accession>A0AA47LQQ5</accession>
<dbReference type="PROSITE" id="PS50112">
    <property type="entry name" value="PAS"/>
    <property type="match status" value="1"/>
</dbReference>
<organism evidence="7 8">
    <name type="scientific">Salinivibrio kushneri</name>
    <dbReference type="NCBI Taxonomy" id="1908198"/>
    <lineage>
        <taxon>Bacteria</taxon>
        <taxon>Pseudomonadati</taxon>
        <taxon>Pseudomonadota</taxon>
        <taxon>Gammaproteobacteria</taxon>
        <taxon>Vibrionales</taxon>
        <taxon>Vibrionaceae</taxon>
        <taxon>Salinivibrio</taxon>
    </lineage>
</organism>
<evidence type="ECO:0000313" key="8">
    <source>
        <dbReference type="Proteomes" id="UP001164748"/>
    </source>
</evidence>
<evidence type="ECO:0000259" key="5">
    <source>
        <dbReference type="PROSITE" id="PS50883"/>
    </source>
</evidence>
<dbReference type="InterPro" id="IPR001633">
    <property type="entry name" value="EAL_dom"/>
</dbReference>
<dbReference type="PANTHER" id="PTHR44757:SF2">
    <property type="entry name" value="BIOFILM ARCHITECTURE MAINTENANCE PROTEIN MBAA"/>
    <property type="match status" value="1"/>
</dbReference>
<protein>
    <submittedName>
        <fullName evidence="7">EAL domain-containing protein</fullName>
    </submittedName>
</protein>
<keyword evidence="1" id="KW-1133">Transmembrane helix</keyword>
<evidence type="ECO:0000313" key="7">
    <source>
        <dbReference type="EMBL" id="WBA07969.1"/>
    </source>
</evidence>
<dbReference type="InterPro" id="IPR006189">
    <property type="entry name" value="CHASE_dom"/>
</dbReference>
<dbReference type="Proteomes" id="UP001164748">
    <property type="component" value="Chromosome"/>
</dbReference>
<dbReference type="Gene3D" id="3.30.70.270">
    <property type="match status" value="1"/>
</dbReference>